<keyword evidence="2" id="KW-1185">Reference proteome</keyword>
<accession>A0ABR2JH75</accession>
<dbReference type="GO" id="GO:0032259">
    <property type="term" value="P:methylation"/>
    <property type="evidence" value="ECO:0007669"/>
    <property type="project" value="UniProtKB-KW"/>
</dbReference>
<name>A0ABR2JH75_9PEZI</name>
<gene>
    <name evidence="1" type="ORF">PGQ11_001794</name>
</gene>
<keyword evidence="1" id="KW-0489">Methyltransferase</keyword>
<organism evidence="1 2">
    <name type="scientific">Apiospora arundinis</name>
    <dbReference type="NCBI Taxonomy" id="335852"/>
    <lineage>
        <taxon>Eukaryota</taxon>
        <taxon>Fungi</taxon>
        <taxon>Dikarya</taxon>
        <taxon>Ascomycota</taxon>
        <taxon>Pezizomycotina</taxon>
        <taxon>Sordariomycetes</taxon>
        <taxon>Xylariomycetidae</taxon>
        <taxon>Amphisphaeriales</taxon>
        <taxon>Apiosporaceae</taxon>
        <taxon>Apiospora</taxon>
    </lineage>
</organism>
<sequence length="74" mass="8252">MLPALAALEGVPVQYTVLDIEKEPDPQLLESEHVILGSNALHATHDLKLALRNLRQMLLPDEFLVVHETTAQML</sequence>
<evidence type="ECO:0000313" key="1">
    <source>
        <dbReference type="EMBL" id="KAK8876848.1"/>
    </source>
</evidence>
<keyword evidence="1" id="KW-0808">Transferase</keyword>
<proteinExistence type="predicted"/>
<dbReference type="GO" id="GO:0008168">
    <property type="term" value="F:methyltransferase activity"/>
    <property type="evidence" value="ECO:0007669"/>
    <property type="project" value="UniProtKB-KW"/>
</dbReference>
<evidence type="ECO:0000313" key="2">
    <source>
        <dbReference type="Proteomes" id="UP001390339"/>
    </source>
</evidence>
<dbReference type="Proteomes" id="UP001390339">
    <property type="component" value="Unassembled WGS sequence"/>
</dbReference>
<dbReference type="EMBL" id="JAPCWZ010000002">
    <property type="protein sequence ID" value="KAK8876848.1"/>
    <property type="molecule type" value="Genomic_DNA"/>
</dbReference>
<comment type="caution">
    <text evidence="1">The sequence shown here is derived from an EMBL/GenBank/DDBJ whole genome shotgun (WGS) entry which is preliminary data.</text>
</comment>
<dbReference type="InterPro" id="IPR029063">
    <property type="entry name" value="SAM-dependent_MTases_sf"/>
</dbReference>
<dbReference type="SUPFAM" id="SSF53335">
    <property type="entry name" value="S-adenosyl-L-methionine-dependent methyltransferases"/>
    <property type="match status" value="1"/>
</dbReference>
<reference evidence="1 2" key="1">
    <citation type="journal article" date="2024" name="IMA Fungus">
        <title>Apiospora arundinis, a panoply of carbohydrate-active enzymes and secondary metabolites.</title>
        <authorList>
            <person name="Sorensen T."/>
            <person name="Petersen C."/>
            <person name="Muurmann A.T."/>
            <person name="Christiansen J.V."/>
            <person name="Brundto M.L."/>
            <person name="Overgaard C.K."/>
            <person name="Boysen A.T."/>
            <person name="Wollenberg R.D."/>
            <person name="Larsen T.O."/>
            <person name="Sorensen J.L."/>
            <person name="Nielsen K.L."/>
            <person name="Sondergaard T.E."/>
        </authorList>
    </citation>
    <scope>NUCLEOTIDE SEQUENCE [LARGE SCALE GENOMIC DNA]</scope>
    <source>
        <strain evidence="1 2">AAU 773</strain>
    </source>
</reference>
<protein>
    <submittedName>
        <fullName evidence="1">Methyltransferase domain-containing protein</fullName>
    </submittedName>
</protein>
<dbReference type="Gene3D" id="3.40.50.150">
    <property type="entry name" value="Vaccinia Virus protein VP39"/>
    <property type="match status" value="1"/>
</dbReference>